<dbReference type="AlphaFoldDB" id="A0A381X3F5"/>
<proteinExistence type="predicted"/>
<dbReference type="EMBL" id="UINC01013633">
    <property type="protein sequence ID" value="SVA58763.1"/>
    <property type="molecule type" value="Genomic_DNA"/>
</dbReference>
<sequence length="26" mass="2704">MVQLPGNSSLRPSIFNADRSIGGSIS</sequence>
<evidence type="ECO:0000256" key="1">
    <source>
        <dbReference type="SAM" id="MobiDB-lite"/>
    </source>
</evidence>
<gene>
    <name evidence="2" type="ORF">METZ01_LOCUS111617</name>
</gene>
<name>A0A381X3F5_9ZZZZ</name>
<protein>
    <submittedName>
        <fullName evidence="2">Uncharacterized protein</fullName>
    </submittedName>
</protein>
<feature type="region of interest" description="Disordered" evidence="1">
    <location>
        <begin position="1"/>
        <end position="26"/>
    </location>
</feature>
<accession>A0A381X3F5</accession>
<reference evidence="2" key="1">
    <citation type="submission" date="2018-05" db="EMBL/GenBank/DDBJ databases">
        <authorList>
            <person name="Lanie J.A."/>
            <person name="Ng W.-L."/>
            <person name="Kazmierczak K.M."/>
            <person name="Andrzejewski T.M."/>
            <person name="Davidsen T.M."/>
            <person name="Wayne K.J."/>
            <person name="Tettelin H."/>
            <person name="Glass J.I."/>
            <person name="Rusch D."/>
            <person name="Podicherti R."/>
            <person name="Tsui H.-C.T."/>
            <person name="Winkler M.E."/>
        </authorList>
    </citation>
    <scope>NUCLEOTIDE SEQUENCE</scope>
</reference>
<organism evidence="2">
    <name type="scientific">marine metagenome</name>
    <dbReference type="NCBI Taxonomy" id="408172"/>
    <lineage>
        <taxon>unclassified sequences</taxon>
        <taxon>metagenomes</taxon>
        <taxon>ecological metagenomes</taxon>
    </lineage>
</organism>
<evidence type="ECO:0000313" key="2">
    <source>
        <dbReference type="EMBL" id="SVA58763.1"/>
    </source>
</evidence>
<feature type="compositionally biased region" description="Polar residues" evidence="1">
    <location>
        <begin position="1"/>
        <end position="11"/>
    </location>
</feature>